<gene>
    <name evidence="1" type="ORF">NCTC13067_00892</name>
</gene>
<accession>A0A379E3C2</accession>
<proteinExistence type="predicted"/>
<sequence length="43" mass="5081">MNISIYQRKVFNLHREFLLPEAGTKDRALSLKRIKQVEPVNQV</sequence>
<evidence type="ECO:0000313" key="1">
    <source>
        <dbReference type="EMBL" id="SUB87227.1"/>
    </source>
</evidence>
<dbReference type="EMBL" id="UGTM01000001">
    <property type="protein sequence ID" value="SUB87227.1"/>
    <property type="molecule type" value="Genomic_DNA"/>
</dbReference>
<dbReference type="RefSeq" id="WP_262499698.1">
    <property type="nucleotide sequence ID" value="NZ_CP072374.1"/>
</dbReference>
<dbReference type="AlphaFoldDB" id="A0A379E3C2"/>
<organism evidence="1 2">
    <name type="scientific">Prevotella denticola</name>
    <dbReference type="NCBI Taxonomy" id="28129"/>
    <lineage>
        <taxon>Bacteria</taxon>
        <taxon>Pseudomonadati</taxon>
        <taxon>Bacteroidota</taxon>
        <taxon>Bacteroidia</taxon>
        <taxon>Bacteroidales</taxon>
        <taxon>Prevotellaceae</taxon>
        <taxon>Prevotella</taxon>
    </lineage>
</organism>
<dbReference type="GeneID" id="75431274"/>
<name>A0A379E3C2_9BACT</name>
<dbReference type="Proteomes" id="UP000255469">
    <property type="component" value="Unassembled WGS sequence"/>
</dbReference>
<evidence type="ECO:0000313" key="2">
    <source>
        <dbReference type="Proteomes" id="UP000255469"/>
    </source>
</evidence>
<protein>
    <submittedName>
        <fullName evidence="1">Uncharacterized protein</fullName>
    </submittedName>
</protein>
<reference evidence="1 2" key="1">
    <citation type="submission" date="2018-06" db="EMBL/GenBank/DDBJ databases">
        <authorList>
            <consortium name="Pathogen Informatics"/>
            <person name="Doyle S."/>
        </authorList>
    </citation>
    <scope>NUCLEOTIDE SEQUENCE [LARGE SCALE GENOMIC DNA]</scope>
    <source>
        <strain evidence="1 2">NCTC13067</strain>
    </source>
</reference>